<evidence type="ECO:0000259" key="4">
    <source>
        <dbReference type="PROSITE" id="PS51987"/>
    </source>
</evidence>
<dbReference type="Proteomes" id="UP000056925">
    <property type="component" value="Chromosome"/>
</dbReference>
<dbReference type="PANTHER" id="PTHR43407">
    <property type="entry name" value="GLUTAMINE SYNTHETASE"/>
    <property type="match status" value="1"/>
</dbReference>
<evidence type="ECO:0000313" key="5">
    <source>
        <dbReference type="EMBL" id="AKB14356.1"/>
    </source>
</evidence>
<dbReference type="EC" id="6.3.1.2" evidence="5"/>
<accession>A0A0E3KQJ6</accession>
<dbReference type="InterPro" id="IPR008147">
    <property type="entry name" value="Gln_synt_N"/>
</dbReference>
<comment type="similarity">
    <text evidence="1 2 3">Belongs to the glutamine synthetase family.</text>
</comment>
<dbReference type="InterPro" id="IPR014746">
    <property type="entry name" value="Gln_synth/guanido_kin_cat_dom"/>
</dbReference>
<evidence type="ECO:0000256" key="3">
    <source>
        <dbReference type="RuleBase" id="RU000384"/>
    </source>
</evidence>
<proteinExistence type="inferred from homology"/>
<dbReference type="HOGENOM" id="CLU_042898_0_0_2"/>
<dbReference type="GO" id="GO:0005737">
    <property type="term" value="C:cytoplasm"/>
    <property type="evidence" value="ECO:0007669"/>
    <property type="project" value="TreeGrafter"/>
</dbReference>
<dbReference type="Gene3D" id="3.30.590.10">
    <property type="entry name" value="Glutamine synthetase/guanido kinase, catalytic domain"/>
    <property type="match status" value="1"/>
</dbReference>
<dbReference type="AlphaFoldDB" id="A0A0E3KQJ6"/>
<gene>
    <name evidence="5" type="ORF">MSTHC_0038</name>
</gene>
<dbReference type="InterPro" id="IPR036651">
    <property type="entry name" value="Gln_synt_N_sf"/>
</dbReference>
<dbReference type="EMBL" id="CP009502">
    <property type="protein sequence ID" value="AKB14356.1"/>
    <property type="molecule type" value="Genomic_DNA"/>
</dbReference>
<sequence>MKPSSIKMNPNKLVQYLNKPADEFTKEDIMKFIRENGIKMLNFRYAGGDGRLKALNFVIRSEEHLDTVLSTGERVDGSSLFKYIEADSSDLYVVPKYRTAFVNPFEKIPTLDLLCSFFDKDGNPLASSAENIMKKAHDVLKEKTGYELNVMAELEYYVICDKNKIDTDFPAVDQRGYHEAGPFTKFEQLRKDTMLAIAEAGGLIKYGHSEVGNFTDDKYYYEQNEIEFETTNIEDAADRLLIAKWMLRMIAAQYGVTVSYSPKITVGKAGSGLHIHMKLMKDGKTATVDDEGKLSDPAKKAIAGCLDIASAITAFGNTIPTSYLRLVPHQEAPTNICWGDRNRSALIRVPLGWTGDASKMITIANPNYSEDFKNFHGRQTYEFRAADGSANIYLLLAGLCVGTRHGLEMENALELSKKLYINVNIFKEEHKDRLAELEHLPASCYESAQALKAKKEIFMQYDVFTEGMLDGIISSLEAYNDYQLSERLYGKNEEIRKLVDQYIHIG</sequence>
<dbReference type="GO" id="GO:0006542">
    <property type="term" value="P:glutamine biosynthetic process"/>
    <property type="evidence" value="ECO:0007669"/>
    <property type="project" value="InterPro"/>
</dbReference>
<evidence type="ECO:0000313" key="6">
    <source>
        <dbReference type="Proteomes" id="UP000056925"/>
    </source>
</evidence>
<dbReference type="PROSITE" id="PS51987">
    <property type="entry name" value="GS_CATALYTIC"/>
    <property type="match status" value="1"/>
</dbReference>
<dbReference type="Gene3D" id="3.10.20.70">
    <property type="entry name" value="Glutamine synthetase, N-terminal domain"/>
    <property type="match status" value="1"/>
</dbReference>
<name>A0A0E3KQJ6_METTE</name>
<dbReference type="Pfam" id="PF00120">
    <property type="entry name" value="Gln-synt_C"/>
    <property type="match status" value="1"/>
</dbReference>
<organism evidence="5 6">
    <name type="scientific">Methanosarcina thermophila CHTI-55</name>
    <dbReference type="NCBI Taxonomy" id="1434121"/>
    <lineage>
        <taxon>Archaea</taxon>
        <taxon>Methanobacteriati</taxon>
        <taxon>Methanobacteriota</taxon>
        <taxon>Stenosarchaea group</taxon>
        <taxon>Methanomicrobia</taxon>
        <taxon>Methanosarcinales</taxon>
        <taxon>Methanosarcinaceae</taxon>
        <taxon>Methanosarcina</taxon>
    </lineage>
</organism>
<dbReference type="PATRIC" id="fig|1434121.4.peg.49"/>
<dbReference type="SUPFAM" id="SSF54368">
    <property type="entry name" value="Glutamine synthetase, N-terminal domain"/>
    <property type="match status" value="1"/>
</dbReference>
<evidence type="ECO:0000256" key="2">
    <source>
        <dbReference type="PROSITE-ProRule" id="PRU01331"/>
    </source>
</evidence>
<dbReference type="GeneID" id="41601292"/>
<feature type="domain" description="GS catalytic" evidence="4">
    <location>
        <begin position="129"/>
        <end position="506"/>
    </location>
</feature>
<keyword evidence="5" id="KW-0436">Ligase</keyword>
<dbReference type="Pfam" id="PF03951">
    <property type="entry name" value="Gln-synt_N"/>
    <property type="match status" value="1"/>
</dbReference>
<dbReference type="SMART" id="SM01230">
    <property type="entry name" value="Gln-synt_C"/>
    <property type="match status" value="1"/>
</dbReference>
<dbReference type="RefSeq" id="WP_048166605.1">
    <property type="nucleotide sequence ID" value="NZ_CP009502.1"/>
</dbReference>
<reference evidence="5 6" key="1">
    <citation type="submission" date="2014-07" db="EMBL/GenBank/DDBJ databases">
        <title>Methanogenic archaea and the global carbon cycle.</title>
        <authorList>
            <person name="Henriksen J.R."/>
            <person name="Luke J."/>
            <person name="Reinhart S."/>
            <person name="Benedict M.N."/>
            <person name="Youngblut N.D."/>
            <person name="Metcalf M.E."/>
            <person name="Whitaker R.J."/>
            <person name="Metcalf W.W."/>
        </authorList>
    </citation>
    <scope>NUCLEOTIDE SEQUENCE [LARGE SCALE GENOMIC DNA]</scope>
    <source>
        <strain evidence="5 6">CHTI-55</strain>
    </source>
</reference>
<dbReference type="PANTHER" id="PTHR43407:SF1">
    <property type="entry name" value="LENGSIN"/>
    <property type="match status" value="1"/>
</dbReference>
<dbReference type="InterPro" id="IPR008146">
    <property type="entry name" value="Gln_synth_cat_dom"/>
</dbReference>
<dbReference type="GO" id="GO:0016020">
    <property type="term" value="C:membrane"/>
    <property type="evidence" value="ECO:0007669"/>
    <property type="project" value="TreeGrafter"/>
</dbReference>
<dbReference type="GO" id="GO:0004356">
    <property type="term" value="F:glutamine synthetase activity"/>
    <property type="evidence" value="ECO:0007669"/>
    <property type="project" value="UniProtKB-EC"/>
</dbReference>
<protein>
    <submittedName>
        <fullName evidence="5">Glutamine synthetase type I</fullName>
        <ecNumber evidence="5">6.3.1.2</ecNumber>
    </submittedName>
</protein>
<dbReference type="SUPFAM" id="SSF55931">
    <property type="entry name" value="Glutamine synthetase/guanido kinase"/>
    <property type="match status" value="1"/>
</dbReference>
<dbReference type="KEGG" id="mthe:MSTHC_0038"/>
<evidence type="ECO:0000256" key="1">
    <source>
        <dbReference type="ARBA" id="ARBA00009897"/>
    </source>
</evidence>
<dbReference type="GO" id="GO:0019740">
    <property type="term" value="P:nitrogen utilization"/>
    <property type="evidence" value="ECO:0007669"/>
    <property type="project" value="TreeGrafter"/>
</dbReference>